<proteinExistence type="predicted"/>
<organism evidence="3 4">
    <name type="scientific">Beutenbergia cavernae (strain ATCC BAA-8 / DSM 12333 / CCUG 43141 / JCM 11478 / NBRC 16432 / NCIMB 13614 / HKI 0122)</name>
    <dbReference type="NCBI Taxonomy" id="471853"/>
    <lineage>
        <taxon>Bacteria</taxon>
        <taxon>Bacillati</taxon>
        <taxon>Actinomycetota</taxon>
        <taxon>Actinomycetes</taxon>
        <taxon>Micrococcales</taxon>
        <taxon>Beutenbergiaceae</taxon>
        <taxon>Beutenbergia</taxon>
    </lineage>
</organism>
<dbReference type="Proteomes" id="UP000007962">
    <property type="component" value="Chromosome"/>
</dbReference>
<dbReference type="InterPro" id="IPR052520">
    <property type="entry name" value="ATL_DNA_repair"/>
</dbReference>
<evidence type="ECO:0000313" key="4">
    <source>
        <dbReference type="Proteomes" id="UP000007962"/>
    </source>
</evidence>
<dbReference type="InterPro" id="IPR036217">
    <property type="entry name" value="MethylDNA_cys_MeTrfase_DNAb"/>
</dbReference>
<keyword evidence="4" id="KW-1185">Reference proteome</keyword>
<dbReference type="Gene3D" id="1.10.10.10">
    <property type="entry name" value="Winged helix-like DNA-binding domain superfamily/Winged helix DNA-binding domain"/>
    <property type="match status" value="1"/>
</dbReference>
<feature type="domain" description="Methylated-DNA-[protein]-cysteine S-methyltransferase DNA binding" evidence="2">
    <location>
        <begin position="2"/>
        <end position="79"/>
    </location>
</feature>
<dbReference type="HOGENOM" id="CLU_000445_52_5_11"/>
<dbReference type="OrthoDB" id="9132167at2"/>
<name>C5BXH7_BEUC1</name>
<dbReference type="eggNOG" id="COG3695">
    <property type="taxonomic scope" value="Bacteria"/>
</dbReference>
<protein>
    <recommendedName>
        <fullName evidence="2">Methylated-DNA-[protein]-cysteine S-methyltransferase DNA binding domain-containing protein</fullName>
    </recommendedName>
</protein>
<accession>C5BXH7</accession>
<evidence type="ECO:0000256" key="1">
    <source>
        <dbReference type="ARBA" id="ARBA00022763"/>
    </source>
</evidence>
<dbReference type="STRING" id="471853.Bcav_2615"/>
<dbReference type="EMBL" id="CP001618">
    <property type="protein sequence ID" value="ACQ80860.1"/>
    <property type="molecule type" value="Genomic_DNA"/>
</dbReference>
<dbReference type="AlphaFoldDB" id="C5BXH7"/>
<dbReference type="InterPro" id="IPR014048">
    <property type="entry name" value="MethylDNA_cys_MeTrfase_DNA-bd"/>
</dbReference>
<dbReference type="Pfam" id="PF01035">
    <property type="entry name" value="DNA_binding_1"/>
    <property type="match status" value="1"/>
</dbReference>
<sequence>MFAECVLDLAAQVPPRHVSTYGRLAVHARLRTGRGSARMVGRVMAERGDEVPWWRIVTASGAPADRVAARALERLRAEGTPLVGDPPRVDLALALFTGWDDGAAAEPGRGEDA</sequence>
<gene>
    <name evidence="3" type="ordered locus">Bcav_2615</name>
</gene>
<evidence type="ECO:0000259" key="2">
    <source>
        <dbReference type="Pfam" id="PF01035"/>
    </source>
</evidence>
<keyword evidence="1" id="KW-0227">DNA damage</keyword>
<dbReference type="PANTHER" id="PTHR42942:SF1">
    <property type="entry name" value="ALKYLTRANSFERASE-LIKE PROTEIN 1"/>
    <property type="match status" value="1"/>
</dbReference>
<dbReference type="SUPFAM" id="SSF46767">
    <property type="entry name" value="Methylated DNA-protein cysteine methyltransferase, C-terminal domain"/>
    <property type="match status" value="1"/>
</dbReference>
<dbReference type="GO" id="GO:0006281">
    <property type="term" value="P:DNA repair"/>
    <property type="evidence" value="ECO:0007669"/>
    <property type="project" value="InterPro"/>
</dbReference>
<dbReference type="KEGG" id="bcv:Bcav_2615"/>
<dbReference type="InterPro" id="IPR036388">
    <property type="entry name" value="WH-like_DNA-bd_sf"/>
</dbReference>
<dbReference type="PANTHER" id="PTHR42942">
    <property type="entry name" value="6-O-METHYLGUANINE DNA METHYLTRANSFERASE"/>
    <property type="match status" value="1"/>
</dbReference>
<dbReference type="GO" id="GO:0003824">
    <property type="term" value="F:catalytic activity"/>
    <property type="evidence" value="ECO:0007669"/>
    <property type="project" value="InterPro"/>
</dbReference>
<reference evidence="3 4" key="1">
    <citation type="journal article" date="2009" name="Stand. Genomic Sci.">
        <title>Complete genome sequence of Beutenbergia cavernae type strain (HKI 0122).</title>
        <authorList>
            <person name="Land M."/>
            <person name="Pukall R."/>
            <person name="Abt B."/>
            <person name="Goker M."/>
            <person name="Rohde M."/>
            <person name="Glavina Del Rio T."/>
            <person name="Tice H."/>
            <person name="Copeland A."/>
            <person name="Cheng J.F."/>
            <person name="Lucas S."/>
            <person name="Chen F."/>
            <person name="Nolan M."/>
            <person name="Bruce D."/>
            <person name="Goodwin L."/>
            <person name="Pitluck S."/>
            <person name="Ivanova N."/>
            <person name="Mavromatis K."/>
            <person name="Ovchinnikova G."/>
            <person name="Pati A."/>
            <person name="Chen A."/>
            <person name="Palaniappan K."/>
            <person name="Hauser L."/>
            <person name="Chang Y.J."/>
            <person name="Jefferies C.C."/>
            <person name="Saunders E."/>
            <person name="Brettin T."/>
            <person name="Detter J.C."/>
            <person name="Han C."/>
            <person name="Chain P."/>
            <person name="Bristow J."/>
            <person name="Eisen J.A."/>
            <person name="Markowitz V."/>
            <person name="Hugenholtz P."/>
            <person name="Kyrpides N.C."/>
            <person name="Klenk H.P."/>
            <person name="Lapidus A."/>
        </authorList>
    </citation>
    <scope>NUCLEOTIDE SEQUENCE [LARGE SCALE GENOMIC DNA]</scope>
    <source>
        <strain evidence="4">ATCC BAA-8 / DSM 12333 / NBRC 16432</strain>
    </source>
</reference>
<evidence type="ECO:0000313" key="3">
    <source>
        <dbReference type="EMBL" id="ACQ80860.1"/>
    </source>
</evidence>